<name>A0AAW0LYW4_QUESU</name>
<dbReference type="AlphaFoldDB" id="A0AAW0LYW4"/>
<evidence type="ECO:0000256" key="4">
    <source>
        <dbReference type="ARBA" id="ARBA00023054"/>
    </source>
</evidence>
<dbReference type="SMART" id="SM01156">
    <property type="entry name" value="DUF1716"/>
    <property type="match status" value="1"/>
</dbReference>
<evidence type="ECO:0000256" key="5">
    <source>
        <dbReference type="ARBA" id="ARBA00023242"/>
    </source>
</evidence>
<evidence type="ECO:0000313" key="7">
    <source>
        <dbReference type="EMBL" id="KAK7856770.1"/>
    </source>
</evidence>
<comment type="caution">
    <text evidence="7">The sequence shown here is derived from an EMBL/GenBank/DDBJ whole genome shotgun (WGS) entry which is preliminary data.</text>
</comment>
<dbReference type="PANTHER" id="PTHR14978:SF0">
    <property type="entry name" value="BETA-CATENIN-LIKE PROTEIN 1"/>
    <property type="match status" value="1"/>
</dbReference>
<evidence type="ECO:0000256" key="2">
    <source>
        <dbReference type="ARBA" id="ARBA00022553"/>
    </source>
</evidence>
<reference evidence="7" key="3">
    <citation type="submission" date="2023-07" db="EMBL/GenBank/DDBJ databases">
        <title>An improved reference 1 genome and first organelle genomes of Quercus suber.</title>
        <authorList>
            <consortium name="Genosuber Consortium"/>
            <person name="Usie A."/>
            <person name="Serra O."/>
            <person name="Barros P."/>
        </authorList>
    </citation>
    <scope>NUCLEOTIDE SEQUENCE</scope>
    <source>
        <strain evidence="7">HL8</strain>
        <tissue evidence="7">Leaves</tissue>
    </source>
</reference>
<dbReference type="PANTHER" id="PTHR14978">
    <property type="entry name" value="BETA-CATENIN-LIKE PROTEIN 1 NUCLEAR ASSOCIATED PROTEIN"/>
    <property type="match status" value="1"/>
</dbReference>
<gene>
    <name evidence="7" type="primary">CTNNBL1_4</name>
    <name evidence="7" type="ORF">CFP56_021543</name>
</gene>
<dbReference type="GO" id="GO:0005681">
    <property type="term" value="C:spliceosomal complex"/>
    <property type="evidence" value="ECO:0007669"/>
    <property type="project" value="TreeGrafter"/>
</dbReference>
<dbReference type="InterPro" id="IPR013180">
    <property type="entry name" value="CTNNBL1_N"/>
</dbReference>
<proteinExistence type="predicted"/>
<keyword evidence="5" id="KW-0539">Nucleus</keyword>
<sequence>MGLQDSSFKKELQLAMSERDLCVVVDDKDSCVSQDNIEARLKYPNRPDRFANSEIDLHDDLQKLSIIVGAPELYLDLINLNAIPSILNLLAHDNTDITVDVDLTDPDVFEDDEESDELARVLVDMLVGNNVLELLVQNLLRLNDSDPNKMAAVYNTLTTVENLVEVKPAVAEMLWLSPFTKNC</sequence>
<feature type="domain" description="Beta-catenin-like protein 1 N-terminal" evidence="6">
    <location>
        <begin position="7"/>
        <end position="102"/>
    </location>
</feature>
<keyword evidence="3" id="KW-0677">Repeat</keyword>
<evidence type="ECO:0000256" key="3">
    <source>
        <dbReference type="ARBA" id="ARBA00022737"/>
    </source>
</evidence>
<keyword evidence="2" id="KW-0597">Phosphoprotein</keyword>
<dbReference type="Gene3D" id="1.25.10.10">
    <property type="entry name" value="Leucine-rich Repeat Variant"/>
    <property type="match status" value="1"/>
</dbReference>
<reference evidence="7" key="2">
    <citation type="journal article" date="2018" name="Sci. Data">
        <title>The draft genome sequence of cork oak.</title>
        <authorList>
            <person name="Ramos A.M."/>
            <person name="Usie A."/>
            <person name="Barbosa P."/>
            <person name="Barros P.M."/>
            <person name="Capote T."/>
            <person name="Chaves I."/>
            <person name="Simoes F."/>
            <person name="Abreu I."/>
            <person name="Carrasquinho I."/>
            <person name="Faro C."/>
            <person name="Guimaraes J.B."/>
            <person name="Mendonca D."/>
            <person name="Nobrega F."/>
            <person name="Rodrigues L."/>
            <person name="Saibo N.J.M."/>
            <person name="Varela M.C."/>
            <person name="Egas C."/>
            <person name="Matos J."/>
            <person name="Miguel C.M."/>
            <person name="Oliveira M.M."/>
            <person name="Ricardo C.P."/>
            <person name="Goncalves S."/>
        </authorList>
    </citation>
    <scope>NUCLEOTIDE SEQUENCE [LARGE SCALE GENOMIC DNA]</scope>
    <source>
        <strain evidence="7">HL8</strain>
    </source>
</reference>
<accession>A0AAW0LYW4</accession>
<dbReference type="InterPro" id="IPR039678">
    <property type="entry name" value="CTNNBL1"/>
</dbReference>
<reference evidence="7" key="1">
    <citation type="submission" date="2017-12" db="EMBL/GenBank/DDBJ databases">
        <authorList>
            <person name="Barbosa P."/>
            <person name="Usie A."/>
            <person name="Ramos A.M."/>
        </authorList>
    </citation>
    <scope>NUCLEOTIDE SEQUENCE</scope>
    <source>
        <strain evidence="7">HL8</strain>
        <tissue evidence="7">Leaves</tissue>
    </source>
</reference>
<dbReference type="EMBL" id="PKMF04000033">
    <property type="protein sequence ID" value="KAK7856770.1"/>
    <property type="molecule type" value="Genomic_DNA"/>
</dbReference>
<dbReference type="Pfam" id="PF08216">
    <property type="entry name" value="CTNNBL"/>
    <property type="match status" value="1"/>
</dbReference>
<evidence type="ECO:0000256" key="1">
    <source>
        <dbReference type="ARBA" id="ARBA00004123"/>
    </source>
</evidence>
<keyword evidence="4" id="KW-0175">Coiled coil</keyword>
<protein>
    <submittedName>
        <fullName evidence="7">Beta-catenin-like protein 1</fullName>
    </submittedName>
</protein>
<dbReference type="InterPro" id="IPR011989">
    <property type="entry name" value="ARM-like"/>
</dbReference>
<evidence type="ECO:0000259" key="6">
    <source>
        <dbReference type="SMART" id="SM01156"/>
    </source>
</evidence>
<organism evidence="7">
    <name type="scientific">Quercus suber</name>
    <name type="common">Cork oak</name>
    <dbReference type="NCBI Taxonomy" id="58331"/>
    <lineage>
        <taxon>Eukaryota</taxon>
        <taxon>Viridiplantae</taxon>
        <taxon>Streptophyta</taxon>
        <taxon>Embryophyta</taxon>
        <taxon>Tracheophyta</taxon>
        <taxon>Spermatophyta</taxon>
        <taxon>Magnoliopsida</taxon>
        <taxon>eudicotyledons</taxon>
        <taxon>Gunneridae</taxon>
        <taxon>Pentapetalae</taxon>
        <taxon>rosids</taxon>
        <taxon>fabids</taxon>
        <taxon>Fagales</taxon>
        <taxon>Fagaceae</taxon>
        <taxon>Quercus</taxon>
    </lineage>
</organism>
<comment type="subcellular location">
    <subcellularLocation>
        <location evidence="1">Nucleus</location>
    </subcellularLocation>
</comment>